<dbReference type="Gene3D" id="3.40.50.720">
    <property type="entry name" value="NAD(P)-binding Rossmann-like Domain"/>
    <property type="match status" value="1"/>
</dbReference>
<dbReference type="SUPFAM" id="SSF51735">
    <property type="entry name" value="NAD(P)-binding Rossmann-fold domains"/>
    <property type="match status" value="1"/>
</dbReference>
<dbReference type="InterPro" id="IPR036291">
    <property type="entry name" value="NAD(P)-bd_dom_sf"/>
</dbReference>
<keyword evidence="4" id="KW-1185">Reference proteome</keyword>
<dbReference type="Proteomes" id="UP000028878">
    <property type="component" value="Unassembled WGS sequence"/>
</dbReference>
<reference evidence="4" key="1">
    <citation type="submission" date="2014-11" db="EMBL/GenBank/DDBJ databases">
        <title>Draft genome sequence of Hydrogenophaga intermedia S1.</title>
        <authorList>
            <person name="Gan H.M."/>
            <person name="Chew T.H."/>
            <person name="Stolz A."/>
        </authorList>
    </citation>
    <scope>NUCLEOTIDE SEQUENCE [LARGE SCALE GENOMIC DNA]</scope>
    <source>
        <strain evidence="4">S1</strain>
    </source>
</reference>
<keyword evidence="1" id="KW-0521">NADP</keyword>
<dbReference type="AlphaFoldDB" id="A0A1L1PLD1"/>
<evidence type="ECO:0000313" key="3">
    <source>
        <dbReference type="EMBL" id="CDN86145.1"/>
    </source>
</evidence>
<proteinExistence type="predicted"/>
<gene>
    <name evidence="3" type="ORF">BN948_00545</name>
</gene>
<evidence type="ECO:0000256" key="2">
    <source>
        <dbReference type="ARBA" id="ARBA00023002"/>
    </source>
</evidence>
<sequence>MFLSDLLKNQVVLITGGGSGLGLELAKKFVSLGAEVHICGRRQVVIDEAIAQLETIPGARAVGHIVDIRSADAVQELVEKLWKESPLTALVNNAAANFISPTERISARGFDAIANTVFHGTFYMTNAVGQKWISTGKPGSILSIVSTGVVNGAPFAVPSTMAKSAICAMTRALSIEWASKGIRLNAIGPGLIPTPGAVARLMPGTSADELERTNPMRRLGRVDELQNLATFLLSDSCAWLTGQVVMLDGAHHLAHGSVYSPLLKLTEEEWTVVSSEIRAHDKADKQLRGEAIPVSTP</sequence>
<accession>A0A1L1PLD1</accession>
<dbReference type="RefSeq" id="WP_035620226.1">
    <property type="nucleotide sequence ID" value="NZ_CCAE010000002.1"/>
</dbReference>
<dbReference type="GO" id="GO:0008670">
    <property type="term" value="F:2,4-dienoyl-CoA reductase (NADPH) activity"/>
    <property type="evidence" value="ECO:0007669"/>
    <property type="project" value="InterPro"/>
</dbReference>
<name>A0A1L1PLD1_HYDIT</name>
<dbReference type="PRINTS" id="PR00081">
    <property type="entry name" value="GDHRDH"/>
</dbReference>
<evidence type="ECO:0000256" key="1">
    <source>
        <dbReference type="ARBA" id="ARBA00022857"/>
    </source>
</evidence>
<dbReference type="InterPro" id="IPR045017">
    <property type="entry name" value="DECR2-like"/>
</dbReference>
<dbReference type="InterPro" id="IPR002347">
    <property type="entry name" value="SDR_fam"/>
</dbReference>
<dbReference type="Pfam" id="PF13561">
    <property type="entry name" value="adh_short_C2"/>
    <property type="match status" value="1"/>
</dbReference>
<dbReference type="PANTHER" id="PTHR43296:SF2">
    <property type="entry name" value="PEROXISOMAL 2,4-DIENOYL-COA REDUCTASE [(3E)-ENOYL-COA-PRODUCING]"/>
    <property type="match status" value="1"/>
</dbReference>
<dbReference type="GO" id="GO:0009062">
    <property type="term" value="P:fatty acid catabolic process"/>
    <property type="evidence" value="ECO:0007669"/>
    <property type="project" value="InterPro"/>
</dbReference>
<keyword evidence="2" id="KW-0560">Oxidoreductase</keyword>
<protein>
    <submittedName>
        <fullName evidence="3">Short-chain dehydrogenase/reductase SDR</fullName>
    </submittedName>
</protein>
<dbReference type="EMBL" id="CCAE010000002">
    <property type="protein sequence ID" value="CDN86145.1"/>
    <property type="molecule type" value="Genomic_DNA"/>
</dbReference>
<organism evidence="3 4">
    <name type="scientific">Hydrogenophaga intermedia</name>
    <dbReference type="NCBI Taxonomy" id="65786"/>
    <lineage>
        <taxon>Bacteria</taxon>
        <taxon>Pseudomonadati</taxon>
        <taxon>Pseudomonadota</taxon>
        <taxon>Betaproteobacteria</taxon>
        <taxon>Burkholderiales</taxon>
        <taxon>Comamonadaceae</taxon>
        <taxon>Hydrogenophaga</taxon>
    </lineage>
</organism>
<evidence type="ECO:0000313" key="4">
    <source>
        <dbReference type="Proteomes" id="UP000028878"/>
    </source>
</evidence>
<dbReference type="PANTHER" id="PTHR43296">
    <property type="entry name" value="PEROXISOMAL 2,4-DIENOYL-COA REDUCTASE"/>
    <property type="match status" value="1"/>
</dbReference>